<name>B8M5K2_TALSN</name>
<keyword evidence="2" id="KW-0732">Signal</keyword>
<dbReference type="PhylomeDB" id="B8M5K2"/>
<evidence type="ECO:0000256" key="2">
    <source>
        <dbReference type="SAM" id="SignalP"/>
    </source>
</evidence>
<feature type="chain" id="PRO_5002874823" description="Extracellular membrane protein CFEM domain-containing protein" evidence="2">
    <location>
        <begin position="17"/>
        <end position="239"/>
    </location>
</feature>
<evidence type="ECO:0000313" key="4">
    <source>
        <dbReference type="Proteomes" id="UP000001745"/>
    </source>
</evidence>
<feature type="signal peptide" evidence="2">
    <location>
        <begin position="1"/>
        <end position="16"/>
    </location>
</feature>
<dbReference type="EMBL" id="EQ962654">
    <property type="protein sequence ID" value="EED19896.1"/>
    <property type="molecule type" value="Genomic_DNA"/>
</dbReference>
<feature type="region of interest" description="Disordered" evidence="1">
    <location>
        <begin position="101"/>
        <end position="162"/>
    </location>
</feature>
<protein>
    <recommendedName>
        <fullName evidence="5">Extracellular membrane protein CFEM domain-containing protein</fullName>
    </recommendedName>
</protein>
<accession>B8M5K2</accession>
<dbReference type="OMA" id="EACTCAN"/>
<dbReference type="OrthoDB" id="4226193at2759"/>
<gene>
    <name evidence="3" type="ORF">TSTA_031550</name>
</gene>
<dbReference type="AlphaFoldDB" id="B8M5K2"/>
<evidence type="ECO:0000256" key="1">
    <source>
        <dbReference type="SAM" id="MobiDB-lite"/>
    </source>
</evidence>
<evidence type="ECO:0008006" key="5">
    <source>
        <dbReference type="Google" id="ProtNLM"/>
    </source>
</evidence>
<reference evidence="4" key="1">
    <citation type="journal article" date="2015" name="Genome Announc.">
        <title>Genome sequence of the AIDS-associated pathogen Penicillium marneffei (ATCC18224) and its near taxonomic relative Talaromyces stipitatus (ATCC10500).</title>
        <authorList>
            <person name="Nierman W.C."/>
            <person name="Fedorova-Abrams N.D."/>
            <person name="Andrianopoulos A."/>
        </authorList>
    </citation>
    <scope>NUCLEOTIDE SEQUENCE [LARGE SCALE GENOMIC DNA]</scope>
    <source>
        <strain evidence="4">ATCC 10500 / CBS 375.48 / QM 6759 / NRRL 1006</strain>
    </source>
</reference>
<organism evidence="3 4">
    <name type="scientific">Talaromyces stipitatus (strain ATCC 10500 / CBS 375.48 / QM 6759 / NRRL 1006)</name>
    <name type="common">Penicillium stipitatum</name>
    <dbReference type="NCBI Taxonomy" id="441959"/>
    <lineage>
        <taxon>Eukaryota</taxon>
        <taxon>Fungi</taxon>
        <taxon>Dikarya</taxon>
        <taxon>Ascomycota</taxon>
        <taxon>Pezizomycotina</taxon>
        <taxon>Eurotiomycetes</taxon>
        <taxon>Eurotiomycetidae</taxon>
        <taxon>Eurotiales</taxon>
        <taxon>Trichocomaceae</taxon>
        <taxon>Talaromyces</taxon>
        <taxon>Talaromyces sect. Talaromyces</taxon>
    </lineage>
</organism>
<dbReference type="RefSeq" id="XP_002480330.1">
    <property type="nucleotide sequence ID" value="XM_002480285.1"/>
</dbReference>
<dbReference type="HOGENOM" id="CLU_1161812_0_0_1"/>
<sequence>MRSLVTLIAFAAAATAATSSLVAREDAQTCAMRTLLSSSACNTGDAACLCSDSARTAVMQEIKAACGAEQSDLTDSLASEACRMQKVRRATQPSATVVHMGLATPSSSPAGRVNGAQESSGQEACTCANTNTKSNTPSALSENDTEDSELSGSSSHESNIPAQSSRVYAPSMMATPAASSAAHHGVMTPPSTSSSARVATPSGADAYSPFKGAGSQVIPSLSAVAGGVLAGVVAVFATL</sequence>
<dbReference type="InParanoid" id="B8M5K2"/>
<feature type="compositionally biased region" description="Polar residues" evidence="1">
    <location>
        <begin position="116"/>
        <end position="142"/>
    </location>
</feature>
<feature type="region of interest" description="Disordered" evidence="1">
    <location>
        <begin position="175"/>
        <end position="201"/>
    </location>
</feature>
<proteinExistence type="predicted"/>
<dbReference type="GeneID" id="8107766"/>
<dbReference type="Proteomes" id="UP000001745">
    <property type="component" value="Unassembled WGS sequence"/>
</dbReference>
<evidence type="ECO:0000313" key="3">
    <source>
        <dbReference type="EMBL" id="EED19896.1"/>
    </source>
</evidence>
<keyword evidence="4" id="KW-1185">Reference proteome</keyword>
<dbReference type="VEuPathDB" id="FungiDB:TSTA_031550"/>